<proteinExistence type="predicted"/>
<dbReference type="EMBL" id="JBHTCJ010000001">
    <property type="protein sequence ID" value="MFC7340483.1"/>
    <property type="molecule type" value="Genomic_DNA"/>
</dbReference>
<feature type="region of interest" description="Disordered" evidence="1">
    <location>
        <begin position="1"/>
        <end position="40"/>
    </location>
</feature>
<organism evidence="2 3">
    <name type="scientific">Saccharopolyspora griseoalba</name>
    <dbReference type="NCBI Taxonomy" id="1431848"/>
    <lineage>
        <taxon>Bacteria</taxon>
        <taxon>Bacillati</taxon>
        <taxon>Actinomycetota</taxon>
        <taxon>Actinomycetes</taxon>
        <taxon>Pseudonocardiales</taxon>
        <taxon>Pseudonocardiaceae</taxon>
        <taxon>Saccharopolyspora</taxon>
    </lineage>
</organism>
<evidence type="ECO:0000313" key="2">
    <source>
        <dbReference type="EMBL" id="MFC7340483.1"/>
    </source>
</evidence>
<protein>
    <submittedName>
        <fullName evidence="2">Uncharacterized protein</fullName>
    </submittedName>
</protein>
<reference evidence="3" key="1">
    <citation type="journal article" date="2019" name="Int. J. Syst. Evol. Microbiol.">
        <title>The Global Catalogue of Microorganisms (GCM) 10K type strain sequencing project: providing services to taxonomists for standard genome sequencing and annotation.</title>
        <authorList>
            <consortium name="The Broad Institute Genomics Platform"/>
            <consortium name="The Broad Institute Genome Sequencing Center for Infectious Disease"/>
            <person name="Wu L."/>
            <person name="Ma J."/>
        </authorList>
    </citation>
    <scope>NUCLEOTIDE SEQUENCE [LARGE SCALE GENOMIC DNA]</scope>
    <source>
        <strain evidence="3">WLHS5</strain>
    </source>
</reference>
<evidence type="ECO:0000256" key="1">
    <source>
        <dbReference type="SAM" id="MobiDB-lite"/>
    </source>
</evidence>
<comment type="caution">
    <text evidence="2">The sequence shown here is derived from an EMBL/GenBank/DDBJ whole genome shotgun (WGS) entry which is preliminary data.</text>
</comment>
<sequence length="70" mass="7626">MPDIRVRLRGGPQDGHEVTVSADASGKPVPRISLPARVPNPEAVPPQLIYERASRTGDGTWEFRYVGAET</sequence>
<keyword evidence="3" id="KW-1185">Reference proteome</keyword>
<evidence type="ECO:0000313" key="3">
    <source>
        <dbReference type="Proteomes" id="UP001596504"/>
    </source>
</evidence>
<accession>A0ABW2LGM4</accession>
<dbReference type="RefSeq" id="WP_380664327.1">
    <property type="nucleotide sequence ID" value="NZ_JBHTCJ010000001.1"/>
</dbReference>
<dbReference type="Proteomes" id="UP001596504">
    <property type="component" value="Unassembled WGS sequence"/>
</dbReference>
<name>A0ABW2LGM4_9PSEU</name>
<gene>
    <name evidence="2" type="ORF">ACFQRI_03600</name>
</gene>